<dbReference type="PROSITE" id="PS00775">
    <property type="entry name" value="GLYCOSYL_HYDROL_F3"/>
    <property type="match status" value="1"/>
</dbReference>
<name>A0A1S1YUN3_FLAPC</name>
<evidence type="ECO:0000256" key="5">
    <source>
        <dbReference type="ARBA" id="ARBA00023295"/>
    </source>
</evidence>
<accession>A0A1S1YUN3</accession>
<evidence type="ECO:0000256" key="2">
    <source>
        <dbReference type="ARBA" id="ARBA00005336"/>
    </source>
</evidence>
<keyword evidence="4" id="KW-0378">Hydrolase</keyword>
<gene>
    <name evidence="7" type="ORF">NH26_24535</name>
</gene>
<evidence type="ECO:0000256" key="4">
    <source>
        <dbReference type="ARBA" id="ARBA00022801"/>
    </source>
</evidence>
<sequence>MNKTTPQFLKEASSEWVKQTFNAMSLDEKIGQLFQVAAFSNKSKEHTNEILSLIKECHLGGITFFQGTIDAQISLTNLYQKESKIPLFINMDAEWGIGMRLEDGISFPYQMTLGAIQNNALIYKYGKYLGSVCKAMGVSSPLAPVVDVNNNAQNPVINYRSFGADKYNVAEKGVALMQGLQSQKVLDNAKHFPGHGDTSSDSHLELPVLHHSDQRLREIELYPFQQLINAGASSIMSAHLQIPVWDNQKNQPSTLSSKILNGLLKDELGFEGLIITDAMDMKGITNHYENGEADALAICGGNHIITNSKDVRKGIETIKSYLSSGRLDQKVVDEAVLKILSMKKWVGLDTETTISYSAQEHHQDTEGLELLQELCDHSVTSLLGNEIAPLDAQQKNAFLKIDIQNETVSIRDEVAHHLKDVSKNNDDVLTSYFVENDCTFFHWKDSDTEEELITLLNSLSNYDRVFLGVFGINKKPLNHFDLPEVIRHSLFKNIEAKKLTYLHLGNAFALDELQFWQKSDEVLLTYQDLKELKQSVIKILNADLKPSGTLPVVLKSEF</sequence>
<dbReference type="EMBL" id="JRYR02000002">
    <property type="protein sequence ID" value="OHX64734.1"/>
    <property type="molecule type" value="Genomic_DNA"/>
</dbReference>
<dbReference type="SUPFAM" id="SSF51445">
    <property type="entry name" value="(Trans)glycosidases"/>
    <property type="match status" value="1"/>
</dbReference>
<dbReference type="Gene3D" id="3.20.20.300">
    <property type="entry name" value="Glycoside hydrolase, family 3, N-terminal domain"/>
    <property type="match status" value="1"/>
</dbReference>
<protein>
    <recommendedName>
        <fullName evidence="3">beta-N-acetylhexosaminidase</fullName>
        <ecNumber evidence="3">3.2.1.52</ecNumber>
    </recommendedName>
</protein>
<comment type="catalytic activity">
    <reaction evidence="1">
        <text>Hydrolysis of terminal non-reducing N-acetyl-D-hexosamine residues in N-acetyl-beta-D-hexosaminides.</text>
        <dbReference type="EC" id="3.2.1.52"/>
    </reaction>
</comment>
<dbReference type="PANTHER" id="PTHR30480:SF13">
    <property type="entry name" value="BETA-HEXOSAMINIDASE"/>
    <property type="match status" value="1"/>
</dbReference>
<dbReference type="Pfam" id="PF00933">
    <property type="entry name" value="Glyco_hydro_3"/>
    <property type="match status" value="1"/>
</dbReference>
<dbReference type="InterPro" id="IPR017853">
    <property type="entry name" value="GH"/>
</dbReference>
<organism evidence="7 8">
    <name type="scientific">Flammeovirga pacifica</name>
    <dbReference type="NCBI Taxonomy" id="915059"/>
    <lineage>
        <taxon>Bacteria</taxon>
        <taxon>Pseudomonadati</taxon>
        <taxon>Bacteroidota</taxon>
        <taxon>Cytophagia</taxon>
        <taxon>Cytophagales</taxon>
        <taxon>Flammeovirgaceae</taxon>
        <taxon>Flammeovirga</taxon>
    </lineage>
</organism>
<evidence type="ECO:0000313" key="8">
    <source>
        <dbReference type="Proteomes" id="UP000179797"/>
    </source>
</evidence>
<proteinExistence type="inferred from homology"/>
<evidence type="ECO:0000313" key="7">
    <source>
        <dbReference type="EMBL" id="OHX64734.1"/>
    </source>
</evidence>
<keyword evidence="5" id="KW-0326">Glycosidase</keyword>
<comment type="caution">
    <text evidence="7">The sequence shown here is derived from an EMBL/GenBank/DDBJ whole genome shotgun (WGS) entry which is preliminary data.</text>
</comment>
<dbReference type="InterPro" id="IPR001764">
    <property type="entry name" value="Glyco_hydro_3_N"/>
</dbReference>
<dbReference type="InterPro" id="IPR019800">
    <property type="entry name" value="Glyco_hydro_3_AS"/>
</dbReference>
<dbReference type="PANTHER" id="PTHR30480">
    <property type="entry name" value="BETA-HEXOSAMINIDASE-RELATED"/>
    <property type="match status" value="1"/>
</dbReference>
<dbReference type="GO" id="GO:0005975">
    <property type="term" value="P:carbohydrate metabolic process"/>
    <property type="evidence" value="ECO:0007669"/>
    <property type="project" value="InterPro"/>
</dbReference>
<dbReference type="GO" id="GO:0004563">
    <property type="term" value="F:beta-N-acetylhexosaminidase activity"/>
    <property type="evidence" value="ECO:0007669"/>
    <property type="project" value="UniProtKB-EC"/>
</dbReference>
<dbReference type="InterPro" id="IPR050226">
    <property type="entry name" value="NagZ_Beta-hexosaminidase"/>
</dbReference>
<dbReference type="EC" id="3.2.1.52" evidence="3"/>
<keyword evidence="8" id="KW-1185">Reference proteome</keyword>
<comment type="similarity">
    <text evidence="2">Belongs to the glycosyl hydrolase 3 family.</text>
</comment>
<dbReference type="Proteomes" id="UP000179797">
    <property type="component" value="Unassembled WGS sequence"/>
</dbReference>
<reference evidence="7 8" key="1">
    <citation type="journal article" date="2012" name="Int. J. Syst. Evol. Microbiol.">
        <title>Flammeovirga pacifica sp. nov., isolated from deep-sea sediment.</title>
        <authorList>
            <person name="Xu H."/>
            <person name="Fu Y."/>
            <person name="Yang N."/>
            <person name="Ding Z."/>
            <person name="Lai Q."/>
            <person name="Zeng R."/>
        </authorList>
    </citation>
    <scope>NUCLEOTIDE SEQUENCE [LARGE SCALE GENOMIC DNA]</scope>
    <source>
        <strain evidence="8">DSM 24597 / LMG 26175 / WPAGA1</strain>
    </source>
</reference>
<dbReference type="STRING" id="915059.NH26_24535"/>
<feature type="domain" description="Glycoside hydrolase family 3 N-terminal" evidence="6">
    <location>
        <begin position="26"/>
        <end position="341"/>
    </location>
</feature>
<dbReference type="OrthoDB" id="9805821at2"/>
<dbReference type="PRINTS" id="PR00133">
    <property type="entry name" value="GLHYDRLASE3"/>
</dbReference>
<dbReference type="RefSeq" id="WP_052431724.1">
    <property type="nucleotide sequence ID" value="NZ_JRYR02000002.1"/>
</dbReference>
<dbReference type="GO" id="GO:0009254">
    <property type="term" value="P:peptidoglycan turnover"/>
    <property type="evidence" value="ECO:0007669"/>
    <property type="project" value="TreeGrafter"/>
</dbReference>
<evidence type="ECO:0000256" key="3">
    <source>
        <dbReference type="ARBA" id="ARBA00012663"/>
    </source>
</evidence>
<evidence type="ECO:0000256" key="1">
    <source>
        <dbReference type="ARBA" id="ARBA00001231"/>
    </source>
</evidence>
<dbReference type="AlphaFoldDB" id="A0A1S1YUN3"/>
<evidence type="ECO:0000259" key="6">
    <source>
        <dbReference type="Pfam" id="PF00933"/>
    </source>
</evidence>
<dbReference type="InterPro" id="IPR036962">
    <property type="entry name" value="Glyco_hydro_3_N_sf"/>
</dbReference>